<name>A0A1I7ZXM4_9BILA</name>
<feature type="compositionally biased region" description="Basic residues" evidence="1">
    <location>
        <begin position="232"/>
        <end position="242"/>
    </location>
</feature>
<organism evidence="2 3">
    <name type="scientific">Steinernema glaseri</name>
    <dbReference type="NCBI Taxonomy" id="37863"/>
    <lineage>
        <taxon>Eukaryota</taxon>
        <taxon>Metazoa</taxon>
        <taxon>Ecdysozoa</taxon>
        <taxon>Nematoda</taxon>
        <taxon>Chromadorea</taxon>
        <taxon>Rhabditida</taxon>
        <taxon>Tylenchina</taxon>
        <taxon>Panagrolaimomorpha</taxon>
        <taxon>Strongyloidoidea</taxon>
        <taxon>Steinernematidae</taxon>
        <taxon>Steinernema</taxon>
    </lineage>
</organism>
<evidence type="ECO:0000313" key="3">
    <source>
        <dbReference type="WBParaSite" id="L893_g308.t1"/>
    </source>
</evidence>
<dbReference type="AlphaFoldDB" id="A0A1I7ZXM4"/>
<sequence length="242" mass="27058">MVLPTVDEDVHHGSDAAQEARDCACVGRKGGRSSQVISEAHDHAGKAEEEEVGHKDRCHRLEDGSLRIHQGAARLASEEDVDSRVEHCNFSSCVKVGFLSLVPCVPGGNNQAAGTNGNLLVVKLHSEISGSSTDDGVGEADKESCKRKFYRILKQSNYINGKVKEYTILRKRTGYFTQRNRSREMESTVVWLMWMPKRSPTPEDDEEDQAVADERHSKDDEPEDGEREMRVHCAHGRRSAWK</sequence>
<feature type="compositionally biased region" description="Acidic residues" evidence="1">
    <location>
        <begin position="202"/>
        <end position="211"/>
    </location>
</feature>
<feature type="region of interest" description="Disordered" evidence="1">
    <location>
        <begin position="197"/>
        <end position="242"/>
    </location>
</feature>
<evidence type="ECO:0000313" key="2">
    <source>
        <dbReference type="Proteomes" id="UP000095287"/>
    </source>
</evidence>
<reference evidence="3" key="1">
    <citation type="submission" date="2016-11" db="UniProtKB">
        <authorList>
            <consortium name="WormBaseParasite"/>
        </authorList>
    </citation>
    <scope>IDENTIFICATION</scope>
</reference>
<protein>
    <submittedName>
        <fullName evidence="3">Uncharacterized protein</fullName>
    </submittedName>
</protein>
<evidence type="ECO:0000256" key="1">
    <source>
        <dbReference type="SAM" id="MobiDB-lite"/>
    </source>
</evidence>
<keyword evidence="2" id="KW-1185">Reference proteome</keyword>
<dbReference type="Proteomes" id="UP000095287">
    <property type="component" value="Unplaced"/>
</dbReference>
<dbReference type="WBParaSite" id="L893_g308.t1">
    <property type="protein sequence ID" value="L893_g308.t1"/>
    <property type="gene ID" value="L893_g308"/>
</dbReference>
<proteinExistence type="predicted"/>
<accession>A0A1I7ZXM4</accession>